<dbReference type="EMBL" id="KN848000">
    <property type="protein sequence ID" value="KIR44411.1"/>
    <property type="molecule type" value="Genomic_DNA"/>
</dbReference>
<evidence type="ECO:0000256" key="1">
    <source>
        <dbReference type="ARBA" id="ARBA00004123"/>
    </source>
</evidence>
<gene>
    <name evidence="7" type="ORF">I312_06346</name>
</gene>
<feature type="domain" description="NUA/TPR/MLP1-2-like" evidence="6">
    <location>
        <begin position="465"/>
        <end position="561"/>
    </location>
</feature>
<dbReference type="GO" id="GO:0017056">
    <property type="term" value="F:structural constituent of nuclear pore"/>
    <property type="evidence" value="ECO:0007669"/>
    <property type="project" value="TreeGrafter"/>
</dbReference>
<comment type="subcellular location">
    <subcellularLocation>
        <location evidence="1">Nucleus</location>
    </subcellularLocation>
</comment>
<feature type="coiled-coil region" evidence="4">
    <location>
        <begin position="199"/>
        <end position="258"/>
    </location>
</feature>
<feature type="region of interest" description="Disordered" evidence="5">
    <location>
        <begin position="625"/>
        <end position="649"/>
    </location>
</feature>
<dbReference type="GO" id="GO:0006406">
    <property type="term" value="P:mRNA export from nucleus"/>
    <property type="evidence" value="ECO:0007669"/>
    <property type="project" value="TreeGrafter"/>
</dbReference>
<dbReference type="PANTHER" id="PTHR18898">
    <property type="entry name" value="NUCLEOPROTEIN TPR-RELATED"/>
    <property type="match status" value="1"/>
</dbReference>
<feature type="compositionally biased region" description="Low complexity" evidence="5">
    <location>
        <begin position="1346"/>
        <end position="1355"/>
    </location>
</feature>
<dbReference type="InterPro" id="IPR057974">
    <property type="entry name" value="NUA/TPR/MLP1-2-like_dom"/>
</dbReference>
<feature type="compositionally biased region" description="Low complexity" evidence="5">
    <location>
        <begin position="1277"/>
        <end position="1288"/>
    </location>
</feature>
<feature type="region of interest" description="Disordered" evidence="5">
    <location>
        <begin position="1346"/>
        <end position="1429"/>
    </location>
</feature>
<dbReference type="PANTHER" id="PTHR18898:SF2">
    <property type="entry name" value="NUCLEOPROTEIN TPR"/>
    <property type="match status" value="1"/>
</dbReference>
<dbReference type="Pfam" id="PF25785">
    <property type="entry name" value="TPR"/>
    <property type="match status" value="1"/>
</dbReference>
<keyword evidence="3" id="KW-0539">Nucleus</keyword>
<feature type="region of interest" description="Disordered" evidence="5">
    <location>
        <begin position="1"/>
        <end position="54"/>
    </location>
</feature>
<feature type="coiled-coil region" evidence="4">
    <location>
        <begin position="665"/>
        <end position="699"/>
    </location>
</feature>
<evidence type="ECO:0000256" key="2">
    <source>
        <dbReference type="ARBA" id="ARBA00023054"/>
    </source>
</evidence>
<evidence type="ECO:0000256" key="4">
    <source>
        <dbReference type="SAM" id="Coils"/>
    </source>
</evidence>
<sequence>MSEGGPHVDNPAQPEQSAQLPQQLAPQPAAAQEGETLPSRAPQTDITQPVPLPDDIRLQIEKEQALADAQKRVRELEEQVGKLSTEKEGVVGERDGAVAASNQLRTQLSNLQSSHHKTTSELSVLQTRLDSIEREKKELYEEAERLHQRSNKNIQELYALRSAKTDAAQKIAHLDVEVSELRMTTETAKFNEKRSIQALESARAEIISLSKAVSEVEERFGRYRAEAQSDQSKFRAENESLITRLSTLEQSHRSLQRAYNDQSSRLAEAHASIATLTSTAAANKAAVAVDVLAMEEANRLLERRLDEARSTVLEREAELENMASAHEEREKNWEAKVKKEERMRKEVEKKMGELKKIADRLDMVEGRGGYVSASAAVAGEMRMDGKSYTQLYTDFTIQESRLQAAEGEVERLTNLLDEISQELNEKKPILDEQAAEHARAIERANALASELATVISARDTLQNEVKSLQAASTHHTSEVSSLQSSVDDLSRQVKTLLRQIAIKDDPSLASVAVDGDAEVGPTGDIITDHLVEFRSIRSLQEQNQRLLKITRSLMKKLDEREIARAEGEEEDEVTGRTLDEATEMIKKLHKDVLDAQKRVGDVTRERDLFSKMLARGEGLRWSVSASSGHPGVHGAQHGHGPLDEDTDTPSNQQLATLQAELDVFKEKAHGDLEEARKEIRKKMEEAAKADVERARAEAKAGLLEDVLMTRLFLNCRIIEQAKALTEASQQQKTEFAGLETQLRQLQAAVAQAHNEQRAALEQVAARQMESDRLRNEAAMLRAEKDQWKSVEARLQSDFAQVQNERVKLQQLIDNLRNVANEAEKSRIEEREGLEKRIEEVQREATTLREQIEQARAATREAEKKSQDFESRLEAATTSLRAEKEVASALATTRAEELAKVQADYEKAKTDSESRLRIGLNWKRRVDTLNEQIGNTAKVHLEAISEREKKVEEVEKKMKAAEGEVQTLKKKVEETEGTVQRLQTELANTQKLEGQAQGHVQADSTALSELQNEKNQLAEKLAQAEKELETLKATAAQEDKERDERYENNVARVNRVNAQMKARIDTLVQEKQTTQASVESLQAKISELEAKLTELESAATNTNAIAAASSDAAVGPATEAAVVTRETKPSQEQINEAVNAAVAAREAELQSKFAKDLEEATTAAATAAAAAASSFAPQLTTASAASAVPAAPVIDTEATAKKAAELEATFENRVAEAVQTEKTALEEEIKQLKGQVEELKNKIKALERQVKTAEISRKTLERQKTEVEKKLGEATSAAAATAESAGSAGVTEEVKQVEESAQGAAAAKVTPTRGRGRGTATRGRGGATGRPNPVLSAVNATLAASTLPATAEASSTKRPLPEDGEIPTSENTQAAAAGSASPAAGSGERGGRLLKRPRGAAATRGGRGGRGGAGSGAGGAGSAGGADETN</sequence>
<feature type="coiled-coil region" evidence="4">
    <location>
        <begin position="291"/>
        <end position="357"/>
    </location>
</feature>
<feature type="region of interest" description="Disordered" evidence="5">
    <location>
        <begin position="1277"/>
        <end position="1333"/>
    </location>
</feature>
<organism evidence="7">
    <name type="scientific">Cryptococcus bacillisporus CA1280</name>
    <dbReference type="NCBI Taxonomy" id="1296109"/>
    <lineage>
        <taxon>Eukaryota</taxon>
        <taxon>Fungi</taxon>
        <taxon>Dikarya</taxon>
        <taxon>Basidiomycota</taxon>
        <taxon>Agaricomycotina</taxon>
        <taxon>Tremellomycetes</taxon>
        <taxon>Tremellales</taxon>
        <taxon>Cryptococcaceae</taxon>
        <taxon>Cryptococcus</taxon>
        <taxon>Cryptococcus gattii species complex</taxon>
    </lineage>
</organism>
<feature type="coiled-coil region" evidence="4">
    <location>
        <begin position="59"/>
        <end position="86"/>
    </location>
</feature>
<evidence type="ECO:0000256" key="3">
    <source>
        <dbReference type="ARBA" id="ARBA00023242"/>
    </source>
</evidence>
<evidence type="ECO:0000259" key="6">
    <source>
        <dbReference type="Pfam" id="PF25785"/>
    </source>
</evidence>
<feature type="compositionally biased region" description="Low complexity" evidence="5">
    <location>
        <begin position="1373"/>
        <end position="1385"/>
    </location>
</feature>
<dbReference type="HOGENOM" id="CLU_252572_0_0_1"/>
<dbReference type="OrthoDB" id="343070at2759"/>
<feature type="compositionally biased region" description="Low complexity" evidence="5">
    <location>
        <begin position="1309"/>
        <end position="1321"/>
    </location>
</feature>
<feature type="compositionally biased region" description="Low complexity" evidence="5">
    <location>
        <begin position="11"/>
        <end position="33"/>
    </location>
</feature>
<feature type="coiled-coil region" evidence="4">
    <location>
        <begin position="402"/>
        <end position="499"/>
    </location>
</feature>
<feature type="coiled-coil region" evidence="4">
    <location>
        <begin position="943"/>
        <end position="1104"/>
    </location>
</feature>
<feature type="compositionally biased region" description="Gly residues" evidence="5">
    <location>
        <begin position="1404"/>
        <end position="1423"/>
    </location>
</feature>
<dbReference type="GO" id="GO:0005643">
    <property type="term" value="C:nuclear pore"/>
    <property type="evidence" value="ECO:0007669"/>
    <property type="project" value="TreeGrafter"/>
</dbReference>
<accession>A0A0D0VA11</accession>
<feature type="coiled-coil region" evidence="4">
    <location>
        <begin position="1214"/>
        <end position="1276"/>
    </location>
</feature>
<evidence type="ECO:0000313" key="7">
    <source>
        <dbReference type="EMBL" id="KIR44411.1"/>
    </source>
</evidence>
<feature type="coiled-coil region" evidence="4">
    <location>
        <begin position="728"/>
        <end position="871"/>
    </location>
</feature>
<reference evidence="7" key="1">
    <citation type="submission" date="2015-01" db="EMBL/GenBank/DDBJ databases">
        <title>The Genome Sequence of Cryptococcus gattii CA1280.</title>
        <authorList>
            <consortium name="The Broad Institute Genomics Platform"/>
            <person name="Cuomo C."/>
            <person name="Litvintseva A."/>
            <person name="Chen Y."/>
            <person name="Heitman J."/>
            <person name="Sun S."/>
            <person name="Springer D."/>
            <person name="Dromer F."/>
            <person name="Young S."/>
            <person name="Zeng Q."/>
            <person name="Gargeya S."/>
            <person name="Abouelleil A."/>
            <person name="Alvarado L."/>
            <person name="Chapman S.B."/>
            <person name="Gainer-Dewar J."/>
            <person name="Goldberg J."/>
            <person name="Griggs A."/>
            <person name="Gujja S."/>
            <person name="Hansen M."/>
            <person name="Howarth C."/>
            <person name="Imamovic A."/>
            <person name="Larimer J."/>
            <person name="Murphy C."/>
            <person name="Naylor J."/>
            <person name="Pearson M."/>
            <person name="Priest M."/>
            <person name="Roberts A."/>
            <person name="Saif S."/>
            <person name="Shea T."/>
            <person name="Sykes S."/>
            <person name="Wortman J."/>
            <person name="Nusbaum C."/>
            <person name="Birren B."/>
        </authorList>
    </citation>
    <scope>NUCLEOTIDE SEQUENCE [LARGE SCALE GENOMIC DNA]</scope>
    <source>
        <strain evidence="7">CA1280</strain>
    </source>
</reference>
<feature type="coiled-coil region" evidence="4">
    <location>
        <begin position="122"/>
        <end position="160"/>
    </location>
</feature>
<keyword evidence="2 4" id="KW-0175">Coiled coil</keyword>
<name>A0A0D0VA11_CRYGA</name>
<evidence type="ECO:0000256" key="5">
    <source>
        <dbReference type="SAM" id="MobiDB-lite"/>
    </source>
</evidence>
<proteinExistence type="predicted"/>
<protein>
    <submittedName>
        <fullName evidence="7">Nucleoprotein TPR</fullName>
    </submittedName>
</protein>